<keyword evidence="20" id="KW-1015">Disulfide bond</keyword>
<keyword evidence="18 27" id="KW-1133">Transmembrane helix</keyword>
<evidence type="ECO:0000256" key="16">
    <source>
        <dbReference type="ARBA" id="ARBA00022840"/>
    </source>
</evidence>
<evidence type="ECO:0000256" key="11">
    <source>
        <dbReference type="ARBA" id="ARBA00022723"/>
    </source>
</evidence>
<comment type="similarity">
    <text evidence="3 27">Belongs to the protein kinase superfamily. TKL Ser/Thr protein kinase family. TGFB receptor subfamily.</text>
</comment>
<dbReference type="EC" id="2.7.11.30" evidence="27"/>
<dbReference type="GO" id="GO:0051239">
    <property type="term" value="P:regulation of multicellular organismal process"/>
    <property type="evidence" value="ECO:0007669"/>
    <property type="project" value="UniProtKB-ARBA"/>
</dbReference>
<dbReference type="GO" id="GO:0051094">
    <property type="term" value="P:positive regulation of developmental process"/>
    <property type="evidence" value="ECO:0007669"/>
    <property type="project" value="UniProtKB-ARBA"/>
</dbReference>
<evidence type="ECO:0000313" key="31">
    <source>
        <dbReference type="Proteomes" id="UP000823561"/>
    </source>
</evidence>
<dbReference type="GO" id="GO:0007507">
    <property type="term" value="P:heart development"/>
    <property type="evidence" value="ECO:0007669"/>
    <property type="project" value="TreeGrafter"/>
</dbReference>
<evidence type="ECO:0000256" key="14">
    <source>
        <dbReference type="ARBA" id="ARBA00022777"/>
    </source>
</evidence>
<dbReference type="FunFam" id="1.10.510.10:FF:000260">
    <property type="entry name" value="TGF-beta receptor type-2"/>
    <property type="match status" value="1"/>
</dbReference>
<evidence type="ECO:0000256" key="6">
    <source>
        <dbReference type="ARBA" id="ARBA00022553"/>
    </source>
</evidence>
<evidence type="ECO:0000256" key="17">
    <source>
        <dbReference type="ARBA" id="ARBA00022842"/>
    </source>
</evidence>
<dbReference type="GO" id="GO:0005524">
    <property type="term" value="F:ATP binding"/>
    <property type="evidence" value="ECO:0007669"/>
    <property type="project" value="UniProtKB-UniRule"/>
</dbReference>
<keyword evidence="9 27" id="KW-0812">Transmembrane</keyword>
<keyword evidence="7" id="KW-0341">Growth regulation</keyword>
<accession>A0AAV6FQB1</accession>
<keyword evidence="19 27" id="KW-0472">Membrane</keyword>
<dbReference type="GO" id="GO:0035295">
    <property type="term" value="P:tube development"/>
    <property type="evidence" value="ECO:0007669"/>
    <property type="project" value="UniProtKB-ARBA"/>
</dbReference>
<dbReference type="InterPro" id="IPR000719">
    <property type="entry name" value="Prot_kinase_dom"/>
</dbReference>
<keyword evidence="14 27" id="KW-0418">Kinase</keyword>
<dbReference type="GO" id="GO:0071363">
    <property type="term" value="P:cellular response to growth factor stimulus"/>
    <property type="evidence" value="ECO:0007669"/>
    <property type="project" value="TreeGrafter"/>
</dbReference>
<dbReference type="GO" id="GO:0005026">
    <property type="term" value="F:transforming growth factor beta receptor activity, type II"/>
    <property type="evidence" value="ECO:0007669"/>
    <property type="project" value="InterPro"/>
</dbReference>
<feature type="domain" description="Protein kinase" evidence="29">
    <location>
        <begin position="371"/>
        <end position="671"/>
    </location>
</feature>
<keyword evidence="16 26" id="KW-0067">ATP-binding</keyword>
<dbReference type="GO" id="GO:0043235">
    <property type="term" value="C:receptor complex"/>
    <property type="evidence" value="ECO:0007669"/>
    <property type="project" value="TreeGrafter"/>
</dbReference>
<evidence type="ECO:0000256" key="1">
    <source>
        <dbReference type="ARBA" id="ARBA00004251"/>
    </source>
</evidence>
<dbReference type="GO" id="GO:0006915">
    <property type="term" value="P:apoptotic process"/>
    <property type="evidence" value="ECO:0007669"/>
    <property type="project" value="UniProtKB-KW"/>
</dbReference>
<dbReference type="AlphaFoldDB" id="A0AAV6FQB1"/>
<evidence type="ECO:0000256" key="13">
    <source>
        <dbReference type="ARBA" id="ARBA00022741"/>
    </source>
</evidence>
<evidence type="ECO:0000256" key="12">
    <source>
        <dbReference type="ARBA" id="ARBA00022729"/>
    </source>
</evidence>
<evidence type="ECO:0000256" key="7">
    <source>
        <dbReference type="ARBA" id="ARBA00022604"/>
    </source>
</evidence>
<evidence type="ECO:0000256" key="24">
    <source>
        <dbReference type="ARBA" id="ARBA00047681"/>
    </source>
</evidence>
<comment type="caution">
    <text evidence="27">Lacks conserved residue(s) required for the propagation of feature annotation.</text>
</comment>
<evidence type="ECO:0000256" key="8">
    <source>
        <dbReference type="ARBA" id="ARBA00022679"/>
    </source>
</evidence>
<dbReference type="PANTHER" id="PTHR23255:SF55">
    <property type="entry name" value="TGF-BETA RECEPTOR TYPE-2"/>
    <property type="match status" value="1"/>
</dbReference>
<evidence type="ECO:0000256" key="10">
    <source>
        <dbReference type="ARBA" id="ARBA00022703"/>
    </source>
</evidence>
<keyword evidence="23 27" id="KW-0464">Manganese</keyword>
<dbReference type="InterPro" id="IPR011009">
    <property type="entry name" value="Kinase-like_dom_sf"/>
</dbReference>
<evidence type="ECO:0000256" key="19">
    <source>
        <dbReference type="ARBA" id="ARBA00023136"/>
    </source>
</evidence>
<dbReference type="InterPro" id="IPR000333">
    <property type="entry name" value="TGFB_receptor"/>
</dbReference>
<comment type="caution">
    <text evidence="30">The sequence shown here is derived from an EMBL/GenBank/DDBJ whole genome shotgun (WGS) entry which is preliminary data.</text>
</comment>
<dbReference type="PROSITE" id="PS00107">
    <property type="entry name" value="PROTEIN_KINASE_ATP"/>
    <property type="match status" value="1"/>
</dbReference>
<dbReference type="InterPro" id="IPR015013">
    <property type="entry name" value="Transforming_GF_b_rcpt_2_ecto"/>
</dbReference>
<dbReference type="PROSITE" id="PS50011">
    <property type="entry name" value="PROTEIN_KINASE_DOM"/>
    <property type="match status" value="1"/>
</dbReference>
<evidence type="ECO:0000256" key="27">
    <source>
        <dbReference type="RuleBase" id="RU361271"/>
    </source>
</evidence>
<dbReference type="SUPFAM" id="SSF56112">
    <property type="entry name" value="Protein kinase-like (PK-like)"/>
    <property type="match status" value="1"/>
</dbReference>
<keyword evidence="6" id="KW-0597">Phosphoprotein</keyword>
<evidence type="ECO:0000256" key="22">
    <source>
        <dbReference type="ARBA" id="ARBA00023180"/>
    </source>
</evidence>
<evidence type="ECO:0000256" key="2">
    <source>
        <dbReference type="ARBA" id="ARBA00004285"/>
    </source>
</evidence>
<dbReference type="Proteomes" id="UP000823561">
    <property type="component" value="Chromosome 20"/>
</dbReference>
<name>A0AAV6FQB1_9TELE</name>
<reference evidence="30" key="1">
    <citation type="submission" date="2020-10" db="EMBL/GenBank/DDBJ databases">
        <title>Chromosome-scale genome assembly of the Allis shad, Alosa alosa.</title>
        <authorList>
            <person name="Margot Z."/>
            <person name="Christophe K."/>
            <person name="Cabau C."/>
            <person name="Louis A."/>
            <person name="Berthelot C."/>
            <person name="Parey E."/>
            <person name="Roest Crollius H."/>
            <person name="Montfort J."/>
            <person name="Robinson-Rechavi M."/>
            <person name="Bucao C."/>
            <person name="Bouchez O."/>
            <person name="Gislard M."/>
            <person name="Lluch J."/>
            <person name="Milhes M."/>
            <person name="Lampietro C."/>
            <person name="Lopez Roques C."/>
            <person name="Donnadieu C."/>
            <person name="Braasch I."/>
            <person name="Desvignes T."/>
            <person name="Postlethwait J."/>
            <person name="Bobe J."/>
            <person name="Guiguen Y."/>
        </authorList>
    </citation>
    <scope>NUCLEOTIDE SEQUENCE</scope>
    <source>
        <strain evidence="30">M-15738</strain>
        <tissue evidence="30">Blood</tissue>
    </source>
</reference>
<evidence type="ECO:0000256" key="3">
    <source>
        <dbReference type="ARBA" id="ARBA00009605"/>
    </source>
</evidence>
<keyword evidence="22" id="KW-0325">Glycoprotein</keyword>
<dbReference type="Pfam" id="PF07714">
    <property type="entry name" value="PK_Tyr_Ser-Thr"/>
    <property type="match status" value="1"/>
</dbReference>
<dbReference type="InterPro" id="IPR001245">
    <property type="entry name" value="Ser-Thr/Tyr_kinase_cat_dom"/>
</dbReference>
<dbReference type="EMBL" id="JADWDJ010000020">
    <property type="protein sequence ID" value="KAG5265048.1"/>
    <property type="molecule type" value="Genomic_DNA"/>
</dbReference>
<dbReference type="PANTHER" id="PTHR23255">
    <property type="entry name" value="TRANSFORMING GROWTH FACTOR-BETA RECEPTOR TYPE I AND II"/>
    <property type="match status" value="1"/>
</dbReference>
<dbReference type="Gene3D" id="2.10.60.10">
    <property type="entry name" value="CD59"/>
    <property type="match status" value="2"/>
</dbReference>
<dbReference type="GO" id="GO:0009653">
    <property type="term" value="P:anatomical structure morphogenesis"/>
    <property type="evidence" value="ECO:0007669"/>
    <property type="project" value="UniProtKB-ARBA"/>
</dbReference>
<evidence type="ECO:0000256" key="18">
    <source>
        <dbReference type="ARBA" id="ARBA00022989"/>
    </source>
</evidence>
<protein>
    <recommendedName>
        <fullName evidence="27">Serine/threonine-protein kinase receptor</fullName>
        <ecNumber evidence="27">2.7.11.30</ecNumber>
    </recommendedName>
</protein>
<evidence type="ECO:0000256" key="9">
    <source>
        <dbReference type="ARBA" id="ARBA00022692"/>
    </source>
</evidence>
<organism evidence="30 31">
    <name type="scientific">Alosa alosa</name>
    <name type="common">allis shad</name>
    <dbReference type="NCBI Taxonomy" id="278164"/>
    <lineage>
        <taxon>Eukaryota</taxon>
        <taxon>Metazoa</taxon>
        <taxon>Chordata</taxon>
        <taxon>Craniata</taxon>
        <taxon>Vertebrata</taxon>
        <taxon>Euteleostomi</taxon>
        <taxon>Actinopterygii</taxon>
        <taxon>Neopterygii</taxon>
        <taxon>Teleostei</taxon>
        <taxon>Clupei</taxon>
        <taxon>Clupeiformes</taxon>
        <taxon>Clupeoidei</taxon>
        <taxon>Clupeidae</taxon>
        <taxon>Alosa</taxon>
    </lineage>
</organism>
<evidence type="ECO:0000256" key="20">
    <source>
        <dbReference type="ARBA" id="ARBA00023157"/>
    </source>
</evidence>
<dbReference type="FunFam" id="2.10.60.10:FF:000009">
    <property type="entry name" value="TGF-beta receptor type-2"/>
    <property type="match status" value="2"/>
</dbReference>
<keyword evidence="12" id="KW-0732">Signal</keyword>
<dbReference type="Gene3D" id="3.30.200.20">
    <property type="entry name" value="Phosphorylase Kinase, domain 1"/>
    <property type="match status" value="1"/>
</dbReference>
<dbReference type="PRINTS" id="PR00653">
    <property type="entry name" value="ACTIVIN2R"/>
</dbReference>
<evidence type="ECO:0000313" key="30">
    <source>
        <dbReference type="EMBL" id="KAG5265048.1"/>
    </source>
</evidence>
<dbReference type="GO" id="GO:0046872">
    <property type="term" value="F:metal ion binding"/>
    <property type="evidence" value="ECO:0007669"/>
    <property type="project" value="UniProtKB-KW"/>
</dbReference>
<dbReference type="GO" id="GO:0030154">
    <property type="term" value="P:cell differentiation"/>
    <property type="evidence" value="ECO:0007669"/>
    <property type="project" value="UniProtKB-KW"/>
</dbReference>
<evidence type="ECO:0000259" key="29">
    <source>
        <dbReference type="PROSITE" id="PS50011"/>
    </source>
</evidence>
<dbReference type="GO" id="GO:0005886">
    <property type="term" value="C:plasma membrane"/>
    <property type="evidence" value="ECO:0007669"/>
    <property type="project" value="UniProtKB-SubCell"/>
</dbReference>
<keyword evidence="10" id="KW-0053">Apoptosis</keyword>
<evidence type="ECO:0000256" key="5">
    <source>
        <dbReference type="ARBA" id="ARBA00022527"/>
    </source>
</evidence>
<keyword evidence="17 27" id="KW-0460">Magnesium</keyword>
<dbReference type="SMART" id="SM00220">
    <property type="entry name" value="S_TKc"/>
    <property type="match status" value="1"/>
</dbReference>
<evidence type="ECO:0000256" key="15">
    <source>
        <dbReference type="ARBA" id="ARBA00022782"/>
    </source>
</evidence>
<comment type="catalytic activity">
    <reaction evidence="24">
        <text>L-seryl-[receptor-protein] + ATP = O-phospho-L-seryl-[receptor-protein] + ADP + H(+)</text>
        <dbReference type="Rhea" id="RHEA:18673"/>
        <dbReference type="Rhea" id="RHEA-COMP:11022"/>
        <dbReference type="Rhea" id="RHEA-COMP:11023"/>
        <dbReference type="ChEBI" id="CHEBI:15378"/>
        <dbReference type="ChEBI" id="CHEBI:29999"/>
        <dbReference type="ChEBI" id="CHEBI:30616"/>
        <dbReference type="ChEBI" id="CHEBI:83421"/>
        <dbReference type="ChEBI" id="CHEBI:456216"/>
        <dbReference type="EC" id="2.7.11.30"/>
    </reaction>
</comment>
<keyword evidence="21 27" id="KW-0675">Receptor</keyword>
<dbReference type="Gene3D" id="1.10.510.10">
    <property type="entry name" value="Transferase(Phosphotransferase) domain 1"/>
    <property type="match status" value="1"/>
</dbReference>
<dbReference type="CDD" id="cd14055">
    <property type="entry name" value="STKc_TGFbR2_like"/>
    <property type="match status" value="1"/>
</dbReference>
<dbReference type="PROSITE" id="PS00108">
    <property type="entry name" value="PROTEIN_KINASE_ST"/>
    <property type="match status" value="1"/>
</dbReference>
<dbReference type="InterPro" id="IPR017441">
    <property type="entry name" value="Protein_kinase_ATP_BS"/>
</dbReference>
<comment type="subcellular location">
    <subcellularLocation>
        <location evidence="1">Cell membrane</location>
        <topology evidence="1">Single-pass type I membrane protein</topology>
    </subcellularLocation>
    <subcellularLocation>
        <location evidence="2">Membrane raft</location>
    </subcellularLocation>
    <subcellularLocation>
        <location evidence="27">Membrane</location>
        <topology evidence="27">Single-pass type I membrane protein</topology>
    </subcellularLocation>
</comment>
<keyword evidence="11 27" id="KW-0479">Metal-binding</keyword>
<keyword evidence="31" id="KW-1185">Reference proteome</keyword>
<feature type="transmembrane region" description="Helical" evidence="27">
    <location>
        <begin position="6"/>
        <end position="23"/>
    </location>
</feature>
<comment type="catalytic activity">
    <reaction evidence="25 27">
        <text>L-threonyl-[receptor-protein] + ATP = O-phospho-L-threonyl-[receptor-protein] + ADP + H(+)</text>
        <dbReference type="Rhea" id="RHEA:44880"/>
        <dbReference type="Rhea" id="RHEA-COMP:11024"/>
        <dbReference type="Rhea" id="RHEA-COMP:11025"/>
        <dbReference type="ChEBI" id="CHEBI:15378"/>
        <dbReference type="ChEBI" id="CHEBI:30013"/>
        <dbReference type="ChEBI" id="CHEBI:30616"/>
        <dbReference type="ChEBI" id="CHEBI:61977"/>
        <dbReference type="ChEBI" id="CHEBI:456216"/>
        <dbReference type="EC" id="2.7.11.30"/>
    </reaction>
</comment>
<dbReference type="CDD" id="cd23538">
    <property type="entry name" value="TFP_LU_ECD_TGFR2"/>
    <property type="match status" value="2"/>
</dbReference>
<evidence type="ECO:0000256" key="21">
    <source>
        <dbReference type="ARBA" id="ARBA00023170"/>
    </source>
</evidence>
<feature type="transmembrane region" description="Helical" evidence="27">
    <location>
        <begin position="290"/>
        <end position="315"/>
    </location>
</feature>
<keyword evidence="4" id="KW-1003">Cell membrane</keyword>
<dbReference type="InterPro" id="IPR008271">
    <property type="entry name" value="Ser/Thr_kinase_AS"/>
</dbReference>
<gene>
    <name evidence="30" type="ORF">AALO_G00260870</name>
</gene>
<proteinExistence type="inferred from homology"/>
<feature type="binding site" evidence="26">
    <location>
        <position position="407"/>
    </location>
    <ligand>
        <name>ATP</name>
        <dbReference type="ChEBI" id="CHEBI:30616"/>
    </ligand>
</feature>
<feature type="region of interest" description="Disordered" evidence="28">
    <location>
        <begin position="672"/>
        <end position="694"/>
    </location>
</feature>
<dbReference type="SUPFAM" id="SSF57302">
    <property type="entry name" value="Snake toxin-like"/>
    <property type="match status" value="2"/>
</dbReference>
<evidence type="ECO:0000256" key="28">
    <source>
        <dbReference type="SAM" id="MobiDB-lite"/>
    </source>
</evidence>
<keyword evidence="13 26" id="KW-0547">Nucleotide-binding</keyword>
<keyword evidence="8 27" id="KW-0808">Transferase</keyword>
<keyword evidence="5 27" id="KW-0723">Serine/threonine-protein kinase</keyword>
<dbReference type="Pfam" id="PF08917">
    <property type="entry name" value="ecTbetaR2"/>
    <property type="match status" value="2"/>
</dbReference>
<evidence type="ECO:0000256" key="23">
    <source>
        <dbReference type="ARBA" id="ARBA00023211"/>
    </source>
</evidence>
<evidence type="ECO:0000256" key="26">
    <source>
        <dbReference type="PROSITE-ProRule" id="PRU10141"/>
    </source>
</evidence>
<comment type="cofactor">
    <cofactor evidence="27">
        <name>Mg(2+)</name>
        <dbReference type="ChEBI" id="CHEBI:18420"/>
    </cofactor>
    <cofactor evidence="27">
        <name>Mn(2+)</name>
        <dbReference type="ChEBI" id="CHEBI:29035"/>
    </cofactor>
</comment>
<sequence length="694" mass="78263">MERVSAFWYGLLVLSSGVLIDITDGMMIPRIRRICKFCDMRETTCPDTGSCASQCEISSLCTSPEDVCVSIWRRKDDNITMETICHNPAHRLHGVLLDDYNKSKCEMKEMKSGQPGSQLYMCSCKEDECNDHVYFPGSISQETPAVPDGESARDTSQPMGRLPVQIGPGGETRIRKLCKFCDVRPSTCNSTNRSCHSECEITSICPDFNEVCVAIWRRKDDNITMETICHNPAHRLHGVLLDDYNKSKCEMKEMKSGQPGSQLYMCSCKEDECNDHVFFHSLPDPKDFQVVFVILVSLVPLLALAVCVIVSFYVYRVGRQRKLWDASGVPRPKRKGKDFSDVHAIMLDDDHSDSSSTHANSLNHNTELLPIELDAQVGKGRFAEVYKAKLKQGASATGEPFQTVAIKIFPSEEYLSWKNEKDIFSDADLRHDNVLHFLTAEERKLDKQYWLITAYQPLGNLQEYLTRHMVSWTELRSLGGSLAHGVAHLHSDRTLCGRPKVPIVHRDLKSSNILVKGDLTCCLCDFGLGLRLDNSLSVDELANSGQVGTARYMAPEVLESRINLENTESFKQTDVYSMALVLWEITSRCDAIGEVKEYEPPFGKVREHPCVESMKDSVLRDRGRPEMPSSWSNHPGIQLVCGTIEECWDHDPEARLTAQCVAERFNDMEELDKLSEHSVSQEKISEDCSVSDEK</sequence>
<keyword evidence="15" id="KW-0221">Differentiation</keyword>
<feature type="region of interest" description="Disordered" evidence="28">
    <location>
        <begin position="140"/>
        <end position="162"/>
    </location>
</feature>
<dbReference type="FunFam" id="3.30.200.20:FF:000213">
    <property type="entry name" value="TGF-beta receptor type-2"/>
    <property type="match status" value="1"/>
</dbReference>
<evidence type="ECO:0000256" key="4">
    <source>
        <dbReference type="ARBA" id="ARBA00022475"/>
    </source>
</evidence>
<evidence type="ECO:0000256" key="25">
    <source>
        <dbReference type="ARBA" id="ARBA00048773"/>
    </source>
</evidence>
<dbReference type="GO" id="GO:0045121">
    <property type="term" value="C:membrane raft"/>
    <property type="evidence" value="ECO:0007669"/>
    <property type="project" value="UniProtKB-SubCell"/>
</dbReference>
<dbReference type="InterPro" id="IPR045860">
    <property type="entry name" value="Snake_toxin-like_sf"/>
</dbReference>